<dbReference type="PROSITE" id="PS50048">
    <property type="entry name" value="ZN2_CY6_FUNGAL_2"/>
    <property type="match status" value="1"/>
</dbReference>
<evidence type="ECO:0000256" key="2">
    <source>
        <dbReference type="ARBA" id="ARBA00023015"/>
    </source>
</evidence>
<feature type="region of interest" description="Disordered" evidence="6">
    <location>
        <begin position="1"/>
        <end position="52"/>
    </location>
</feature>
<dbReference type="SMART" id="SM00066">
    <property type="entry name" value="GAL4"/>
    <property type="match status" value="1"/>
</dbReference>
<dbReference type="GO" id="GO:0008270">
    <property type="term" value="F:zinc ion binding"/>
    <property type="evidence" value="ECO:0007669"/>
    <property type="project" value="InterPro"/>
</dbReference>
<dbReference type="InterPro" id="IPR036864">
    <property type="entry name" value="Zn2-C6_fun-type_DNA-bd_sf"/>
</dbReference>
<evidence type="ECO:0000256" key="1">
    <source>
        <dbReference type="ARBA" id="ARBA00022723"/>
    </source>
</evidence>
<protein>
    <recommendedName>
        <fullName evidence="7">Zn(2)-C6 fungal-type domain-containing protein</fullName>
    </recommendedName>
</protein>
<keyword evidence="1" id="KW-0479">Metal-binding</keyword>
<keyword evidence="2" id="KW-0805">Transcription regulation</keyword>
<dbReference type="InterPro" id="IPR050797">
    <property type="entry name" value="Carb_Metab_Trans_Reg"/>
</dbReference>
<name>A0AAD9CYR0_PAPLA</name>
<comment type="caution">
    <text evidence="8">The sequence shown here is derived from an EMBL/GenBank/DDBJ whole genome shotgun (WGS) entry which is preliminary data.</text>
</comment>
<evidence type="ECO:0000256" key="4">
    <source>
        <dbReference type="ARBA" id="ARBA00023163"/>
    </source>
</evidence>
<proteinExistence type="predicted"/>
<feature type="compositionally biased region" description="Polar residues" evidence="6">
    <location>
        <begin position="12"/>
        <end position="27"/>
    </location>
</feature>
<dbReference type="PROSITE" id="PS00463">
    <property type="entry name" value="ZN2_CY6_FUNGAL_1"/>
    <property type="match status" value="1"/>
</dbReference>
<dbReference type="AlphaFoldDB" id="A0AAD9CYR0"/>
<dbReference type="Gene3D" id="4.10.240.10">
    <property type="entry name" value="Zn(2)-C6 fungal-type DNA-binding domain"/>
    <property type="match status" value="1"/>
</dbReference>
<evidence type="ECO:0000256" key="6">
    <source>
        <dbReference type="SAM" id="MobiDB-lite"/>
    </source>
</evidence>
<dbReference type="GO" id="GO:0000981">
    <property type="term" value="F:DNA-binding transcription factor activity, RNA polymerase II-specific"/>
    <property type="evidence" value="ECO:0007669"/>
    <property type="project" value="InterPro"/>
</dbReference>
<keyword evidence="5" id="KW-0539">Nucleus</keyword>
<keyword evidence="9" id="KW-1185">Reference proteome</keyword>
<evidence type="ECO:0000313" key="9">
    <source>
        <dbReference type="Proteomes" id="UP001182556"/>
    </source>
</evidence>
<feature type="domain" description="Zn(2)-C6 fungal-type" evidence="7">
    <location>
        <begin position="57"/>
        <end position="90"/>
    </location>
</feature>
<dbReference type="CDD" id="cd12148">
    <property type="entry name" value="fungal_TF_MHR"/>
    <property type="match status" value="1"/>
</dbReference>
<gene>
    <name evidence="8" type="ORF">DB88DRAFT_511496</name>
</gene>
<dbReference type="Proteomes" id="UP001182556">
    <property type="component" value="Unassembled WGS sequence"/>
</dbReference>
<evidence type="ECO:0000256" key="5">
    <source>
        <dbReference type="ARBA" id="ARBA00023242"/>
    </source>
</evidence>
<keyword evidence="3" id="KW-0238">DNA-binding</keyword>
<organism evidence="8 9">
    <name type="scientific">Papiliotrema laurentii</name>
    <name type="common">Cryptococcus laurentii</name>
    <dbReference type="NCBI Taxonomy" id="5418"/>
    <lineage>
        <taxon>Eukaryota</taxon>
        <taxon>Fungi</taxon>
        <taxon>Dikarya</taxon>
        <taxon>Basidiomycota</taxon>
        <taxon>Agaricomycotina</taxon>
        <taxon>Tremellomycetes</taxon>
        <taxon>Tremellales</taxon>
        <taxon>Rhynchogastremaceae</taxon>
        <taxon>Papiliotrema</taxon>
    </lineage>
</organism>
<dbReference type="EMBL" id="JAODAN010000007">
    <property type="protein sequence ID" value="KAK1922920.1"/>
    <property type="molecule type" value="Genomic_DNA"/>
</dbReference>
<dbReference type="InterPro" id="IPR001138">
    <property type="entry name" value="Zn2Cys6_DnaBD"/>
</dbReference>
<dbReference type="PANTHER" id="PTHR31668:SF26">
    <property type="entry name" value="GLUCOSE TRANSPORT TRANSCRIPTION REGULATOR RGT1-RELATED"/>
    <property type="match status" value="1"/>
</dbReference>
<dbReference type="SUPFAM" id="SSF57701">
    <property type="entry name" value="Zn2/Cys6 DNA-binding domain"/>
    <property type="match status" value="1"/>
</dbReference>
<dbReference type="Pfam" id="PF00172">
    <property type="entry name" value="Zn_clus"/>
    <property type="match status" value="1"/>
</dbReference>
<keyword evidence="4" id="KW-0804">Transcription</keyword>
<dbReference type="PANTHER" id="PTHR31668">
    <property type="entry name" value="GLUCOSE TRANSPORT TRANSCRIPTION REGULATOR RGT1-RELATED-RELATED"/>
    <property type="match status" value="1"/>
</dbReference>
<dbReference type="CDD" id="cd00067">
    <property type="entry name" value="GAL4"/>
    <property type="match status" value="1"/>
</dbReference>
<accession>A0AAD9CYR0</accession>
<evidence type="ECO:0000256" key="3">
    <source>
        <dbReference type="ARBA" id="ARBA00023125"/>
    </source>
</evidence>
<sequence length="616" mass="67680">MTRSPSRHLPPTLSTLMDPTPSDGLSETTRDGSESLRGSSSTPRRRGAEHGPKNLQACDRCRAKKVKCLPEDSSRHQCKACHRVNLGCTFDMPLTASRTKRVRKGLAGPAFRMLDVGQARENGEGASGLGLLADHAVLDGSGRETGFTGLRRPRTSTMRQGATSLNYILHSAPSLPLYLAKEYGATHGISLHRRTNGPGAGFISIERDKADDEEASRSTFLHMIRSSAWALTVQKLVEAYFVETAPLLPIVDGRHDFDGEDNLGLLEHAMALVASTGKDCPKDVFDALRWTVNTEVERQDVLFDVSRYNIQVLLVLCLSDDIGPPDSIAATQSIRRGRLSRAVQMMRDLEVDRSDEPSDRQLWACAAILDVWCAAKDGAIPLIPQHAVSSLSPLDVAGDLQHTLAVSICLSAILHHVYGSRGLAEVDLTVLVNVRDELRTSRNRLPEHLRLTSLSSSTRCGLLHLLHTTALFLLYRPFMRWSFSVDPQYTLDLDLRVWEDIHGASSAGLEWLTNHPDPSRLLGWGTYTAGIAAFVQYHHWARRREASGVIMLEKVVGCAGRWVEGDKLAVSKEELGILRFLHGATERLVAIPPAELGGFERGLDPTPGSRNSRLSA</sequence>
<dbReference type="GO" id="GO:0003677">
    <property type="term" value="F:DNA binding"/>
    <property type="evidence" value="ECO:0007669"/>
    <property type="project" value="UniProtKB-KW"/>
</dbReference>
<reference evidence="8" key="1">
    <citation type="submission" date="2023-02" db="EMBL/GenBank/DDBJ databases">
        <title>Identification and recombinant expression of a fungal hydrolase from Papiliotrema laurentii that hydrolyzes apple cutin and clears colloidal polyester polyurethane.</title>
        <authorList>
            <consortium name="DOE Joint Genome Institute"/>
            <person name="Roman V.A."/>
            <person name="Bojanowski C."/>
            <person name="Crable B.R."/>
            <person name="Wagner D.N."/>
            <person name="Hung C.S."/>
            <person name="Nadeau L.J."/>
            <person name="Schratz L."/>
            <person name="Haridas S."/>
            <person name="Pangilinan J."/>
            <person name="Lipzen A."/>
            <person name="Na H."/>
            <person name="Yan M."/>
            <person name="Ng V."/>
            <person name="Grigoriev I.V."/>
            <person name="Spatafora J.W."/>
            <person name="Barlow D."/>
            <person name="Biffinger J."/>
            <person name="Kelley-Loughnane N."/>
            <person name="Varaljay V.A."/>
            <person name="Crookes-Goodson W.J."/>
        </authorList>
    </citation>
    <scope>NUCLEOTIDE SEQUENCE</scope>
    <source>
        <strain evidence="8">5307AH</strain>
    </source>
</reference>
<evidence type="ECO:0000259" key="7">
    <source>
        <dbReference type="PROSITE" id="PS50048"/>
    </source>
</evidence>
<evidence type="ECO:0000313" key="8">
    <source>
        <dbReference type="EMBL" id="KAK1922920.1"/>
    </source>
</evidence>